<comment type="caution">
    <text evidence="1">The sequence shown here is derived from an EMBL/GenBank/DDBJ whole genome shotgun (WGS) entry which is preliminary data.</text>
</comment>
<accession>A0AAP0PY70</accession>
<protein>
    <submittedName>
        <fullName evidence="1">Uncharacterized protein</fullName>
    </submittedName>
</protein>
<sequence length="54" mass="6079">MLKVTRYGSILDCLVCDFLLGRDFLKSNYGLLKLNFNVQKHPLTVESIAGCAFL</sequence>
<dbReference type="Proteomes" id="UP001420932">
    <property type="component" value="Unassembled WGS sequence"/>
</dbReference>
<dbReference type="EMBL" id="JBBNAF010000003">
    <property type="protein sequence ID" value="KAK9160732.1"/>
    <property type="molecule type" value="Genomic_DNA"/>
</dbReference>
<keyword evidence="2" id="KW-1185">Reference proteome</keyword>
<dbReference type="AlphaFoldDB" id="A0AAP0PY70"/>
<proteinExistence type="predicted"/>
<evidence type="ECO:0000313" key="1">
    <source>
        <dbReference type="EMBL" id="KAK9160732.1"/>
    </source>
</evidence>
<gene>
    <name evidence="1" type="ORF">Syun_007073</name>
</gene>
<evidence type="ECO:0000313" key="2">
    <source>
        <dbReference type="Proteomes" id="UP001420932"/>
    </source>
</evidence>
<organism evidence="1 2">
    <name type="scientific">Stephania yunnanensis</name>
    <dbReference type="NCBI Taxonomy" id="152371"/>
    <lineage>
        <taxon>Eukaryota</taxon>
        <taxon>Viridiplantae</taxon>
        <taxon>Streptophyta</taxon>
        <taxon>Embryophyta</taxon>
        <taxon>Tracheophyta</taxon>
        <taxon>Spermatophyta</taxon>
        <taxon>Magnoliopsida</taxon>
        <taxon>Ranunculales</taxon>
        <taxon>Menispermaceae</taxon>
        <taxon>Menispermoideae</taxon>
        <taxon>Cissampelideae</taxon>
        <taxon>Stephania</taxon>
    </lineage>
</organism>
<name>A0AAP0PY70_9MAGN</name>
<reference evidence="1 2" key="1">
    <citation type="submission" date="2024-01" db="EMBL/GenBank/DDBJ databases">
        <title>Genome assemblies of Stephania.</title>
        <authorList>
            <person name="Yang L."/>
        </authorList>
    </citation>
    <scope>NUCLEOTIDE SEQUENCE [LARGE SCALE GENOMIC DNA]</scope>
    <source>
        <strain evidence="1">YNDBR</strain>
        <tissue evidence="1">Leaf</tissue>
    </source>
</reference>